<gene>
    <name evidence="1" type="ORF">SCODWIG_02460</name>
</gene>
<reference evidence="2" key="1">
    <citation type="submission" date="2018-06" db="EMBL/GenBank/DDBJ databases">
        <authorList>
            <person name="Guldener U."/>
        </authorList>
    </citation>
    <scope>NUCLEOTIDE SEQUENCE [LARGE SCALE GENOMIC DNA]</scope>
    <source>
        <strain evidence="2">UTAD17</strain>
    </source>
</reference>
<accession>A0A376B807</accession>
<evidence type="ECO:0000313" key="2">
    <source>
        <dbReference type="Proteomes" id="UP000262825"/>
    </source>
</evidence>
<dbReference type="Gene3D" id="1.10.150.720">
    <property type="entry name" value="Haloacid dehalogenase-like hydrolase"/>
    <property type="match status" value="1"/>
</dbReference>
<protein>
    <recommendedName>
        <fullName evidence="3">Haloacid dehalogenase-like hydrolase domain-containing protein 3</fullName>
    </recommendedName>
</protein>
<dbReference type="InterPro" id="IPR044924">
    <property type="entry name" value="HAD-SF_hydro_IA_REG-2-like_cap"/>
</dbReference>
<dbReference type="Pfam" id="PF00702">
    <property type="entry name" value="Hydrolase"/>
    <property type="match status" value="1"/>
</dbReference>
<dbReference type="GO" id="GO:0005634">
    <property type="term" value="C:nucleus"/>
    <property type="evidence" value="ECO:0007669"/>
    <property type="project" value="TreeGrafter"/>
</dbReference>
<keyword evidence="2" id="KW-1185">Reference proteome</keyword>
<dbReference type="AlphaFoldDB" id="A0A376B807"/>
<dbReference type="PANTHER" id="PTHR46191:SF2">
    <property type="entry name" value="HALOACID DEHALOGENASE-LIKE HYDROLASE DOMAIN-CONTAINING PROTEIN 3"/>
    <property type="match status" value="1"/>
</dbReference>
<dbReference type="SUPFAM" id="SSF56784">
    <property type="entry name" value="HAD-like"/>
    <property type="match status" value="1"/>
</dbReference>
<dbReference type="SFLD" id="SFLDS00003">
    <property type="entry name" value="Haloacid_Dehalogenase"/>
    <property type="match status" value="1"/>
</dbReference>
<dbReference type="Gene3D" id="3.40.50.1000">
    <property type="entry name" value="HAD superfamily/HAD-like"/>
    <property type="match status" value="1"/>
</dbReference>
<evidence type="ECO:0000313" key="1">
    <source>
        <dbReference type="EMBL" id="SSD60699.1"/>
    </source>
</evidence>
<dbReference type="InterPro" id="IPR036412">
    <property type="entry name" value="HAD-like_sf"/>
</dbReference>
<organism evidence="1 2">
    <name type="scientific">Saccharomycodes ludwigii</name>
    <dbReference type="NCBI Taxonomy" id="36035"/>
    <lineage>
        <taxon>Eukaryota</taxon>
        <taxon>Fungi</taxon>
        <taxon>Dikarya</taxon>
        <taxon>Ascomycota</taxon>
        <taxon>Saccharomycotina</taxon>
        <taxon>Saccharomycetes</taxon>
        <taxon>Saccharomycodales</taxon>
        <taxon>Saccharomycodaceae</taxon>
        <taxon>Saccharomycodes</taxon>
    </lineage>
</organism>
<dbReference type="SFLD" id="SFLDG01129">
    <property type="entry name" value="C1.5:_HAD__Beta-PGM__Phosphata"/>
    <property type="match status" value="1"/>
</dbReference>
<evidence type="ECO:0008006" key="3">
    <source>
        <dbReference type="Google" id="ProtNLM"/>
    </source>
</evidence>
<dbReference type="VEuPathDB" id="FungiDB:SCODWIG_02460"/>
<dbReference type="PANTHER" id="PTHR46191">
    <property type="match status" value="1"/>
</dbReference>
<dbReference type="Proteomes" id="UP000262825">
    <property type="component" value="Unassembled WGS sequence"/>
</dbReference>
<dbReference type="InterPro" id="IPR051828">
    <property type="entry name" value="HAD-like_hydrolase_domain"/>
</dbReference>
<name>A0A376B807_9ASCO</name>
<proteinExistence type="predicted"/>
<dbReference type="InterPro" id="IPR023214">
    <property type="entry name" value="HAD_sf"/>
</dbReference>
<dbReference type="EMBL" id="UFAJ01000425">
    <property type="protein sequence ID" value="SSD60699.1"/>
    <property type="molecule type" value="Genomic_DNA"/>
</dbReference>
<sequence>MNTTTRKIGCSLPLHLPKPKIITLDAYNTLYSTKVPVMQKYCEFGVKYGLDINIPIDCKKMEQSFPSIFKKINNKYPQYGKKCGLTPEEWWSKLIIECFQSVLPHISEKRGLPDGLLDDILASFETSQVYAIYPDLIPFLEYCKNNDIVLGIASNTDPIMCKLIRNLGIDLYFINDNNSNVYLSYDLEITKPNKLFFDYILKRVIYQDKSLTKNMKHDNIDELKKHCYHIGDEKHNDMEGASNAGWNGILLDRMNKYGYFGTDIYKNKSSVPIETQLAIDKIDNNLEQAWVTCLQNKNKIITAGPNQFVISTFQTLTDLFQQQE</sequence>